<proteinExistence type="predicted"/>
<protein>
    <submittedName>
        <fullName evidence="1">Uncharacterized protein</fullName>
    </submittedName>
</protein>
<accession>A0A1Y2T4C5</accession>
<dbReference type="Pfam" id="PF09548">
    <property type="entry name" value="Spore_III_AB"/>
    <property type="match status" value="1"/>
</dbReference>
<gene>
    <name evidence="1" type="ORF">A6D92_08660</name>
</gene>
<dbReference type="Proteomes" id="UP000194267">
    <property type="component" value="Unassembled WGS sequence"/>
</dbReference>
<evidence type="ECO:0000313" key="2">
    <source>
        <dbReference type="Proteomes" id="UP000194267"/>
    </source>
</evidence>
<organism evidence="1 2">
    <name type="scientific">Symbiobacterium thermophilum</name>
    <dbReference type="NCBI Taxonomy" id="2734"/>
    <lineage>
        <taxon>Bacteria</taxon>
        <taxon>Bacillati</taxon>
        <taxon>Bacillota</taxon>
        <taxon>Clostridia</taxon>
        <taxon>Eubacteriales</taxon>
        <taxon>Symbiobacteriaceae</taxon>
        <taxon>Symbiobacterium</taxon>
    </lineage>
</organism>
<comment type="caution">
    <text evidence="1">The sequence shown here is derived from an EMBL/GenBank/DDBJ whole genome shotgun (WGS) entry which is preliminary data.</text>
</comment>
<feature type="non-terminal residue" evidence="1">
    <location>
        <position position="129"/>
    </location>
</feature>
<sequence>MTLKWLGAALTVLAPAWVGFQIASRYARRPAELRAFQNGLAVLVTEVEYGATPMPDALQSAARAAGPVAGGILADAARRLRAGGGITPGEALAAALAERRGTTCLKPADEEILGALVPVLGLSDRRDQV</sequence>
<reference evidence="2" key="1">
    <citation type="submission" date="2016-04" db="EMBL/GenBank/DDBJ databases">
        <authorList>
            <person name="Antunes L.P."/>
            <person name="Martins L.F."/>
            <person name="Pereira R.V."/>
            <person name="Thomas A.M."/>
            <person name="Barbosa D."/>
            <person name="Nascimento L."/>
            <person name="Silva G.M."/>
            <person name="Condomitti G.W."/>
            <person name="Digiampietri L.A."/>
            <person name="Lombardi K.C."/>
            <person name="Ramos P.L."/>
            <person name="Quaggio R.B."/>
            <person name="Oliveira J.C."/>
            <person name="Pascon R.C."/>
            <person name="Cruz J.B."/>
            <person name="Silva A.M."/>
            <person name="Setubal J.C."/>
        </authorList>
    </citation>
    <scope>NUCLEOTIDE SEQUENCE [LARGE SCALE GENOMIC DNA]</scope>
</reference>
<evidence type="ECO:0000313" key="1">
    <source>
        <dbReference type="EMBL" id="OTA41228.1"/>
    </source>
</evidence>
<dbReference type="InterPro" id="IPR014198">
    <property type="entry name" value="Spore_III_AB"/>
</dbReference>
<name>A0A1Y2T4C5_SYMTR</name>
<dbReference type="AlphaFoldDB" id="A0A1Y2T4C5"/>
<dbReference type="EMBL" id="LWLV01000657">
    <property type="protein sequence ID" value="OTA41228.1"/>
    <property type="molecule type" value="Genomic_DNA"/>
</dbReference>